<keyword evidence="1" id="KW-0812">Transmembrane</keyword>
<name>A0A812DJ66_ACAPH</name>
<protein>
    <submittedName>
        <fullName evidence="2">Uncharacterized protein</fullName>
    </submittedName>
</protein>
<keyword evidence="3" id="KW-1185">Reference proteome</keyword>
<feature type="transmembrane region" description="Helical" evidence="1">
    <location>
        <begin position="135"/>
        <end position="161"/>
    </location>
</feature>
<keyword evidence="1" id="KW-0472">Membrane</keyword>
<feature type="transmembrane region" description="Helical" evidence="1">
    <location>
        <begin position="24"/>
        <end position="44"/>
    </location>
</feature>
<evidence type="ECO:0000313" key="3">
    <source>
        <dbReference type="Proteomes" id="UP000597762"/>
    </source>
</evidence>
<gene>
    <name evidence="2" type="ORF">SPHA_54618</name>
</gene>
<proteinExistence type="predicted"/>
<evidence type="ECO:0000256" key="1">
    <source>
        <dbReference type="SAM" id="Phobius"/>
    </source>
</evidence>
<feature type="transmembrane region" description="Helical" evidence="1">
    <location>
        <begin position="95"/>
        <end position="114"/>
    </location>
</feature>
<sequence length="212" mass="23691">MIFVSSYLRRHILIYLYINEKVSIPFGLSVCLFSLVFFLSLFSFKLSFEDFPLSGNLFLSFFPIFIIFQPFNLFYSPLSGIFPPLLTRPSFLSLSHSLCFSSSVCISLSFFLFLHLPFSSSVLSLFPSPLDLPSLFCLSLSVDFFVSSFCGCLFLSTSFLFSLPFNVFSFSLFSSVDALSVSQTPLSLSPPALTVSLSLLMLRSNAMSLSLL</sequence>
<comment type="caution">
    <text evidence="2">The sequence shown here is derived from an EMBL/GenBank/DDBJ whole genome shotgun (WGS) entry which is preliminary data.</text>
</comment>
<organism evidence="2 3">
    <name type="scientific">Acanthosepion pharaonis</name>
    <name type="common">Pharaoh cuttlefish</name>
    <name type="synonym">Sepia pharaonis</name>
    <dbReference type="NCBI Taxonomy" id="158019"/>
    <lineage>
        <taxon>Eukaryota</taxon>
        <taxon>Metazoa</taxon>
        <taxon>Spiralia</taxon>
        <taxon>Lophotrochozoa</taxon>
        <taxon>Mollusca</taxon>
        <taxon>Cephalopoda</taxon>
        <taxon>Coleoidea</taxon>
        <taxon>Decapodiformes</taxon>
        <taxon>Sepiida</taxon>
        <taxon>Sepiina</taxon>
        <taxon>Sepiidae</taxon>
        <taxon>Acanthosepion</taxon>
    </lineage>
</organism>
<dbReference type="AlphaFoldDB" id="A0A812DJ66"/>
<keyword evidence="1" id="KW-1133">Transmembrane helix</keyword>
<feature type="transmembrane region" description="Helical" evidence="1">
    <location>
        <begin position="56"/>
        <end position="75"/>
    </location>
</feature>
<dbReference type="Proteomes" id="UP000597762">
    <property type="component" value="Unassembled WGS sequence"/>
</dbReference>
<reference evidence="2" key="1">
    <citation type="submission" date="2021-01" db="EMBL/GenBank/DDBJ databases">
        <authorList>
            <person name="Li R."/>
            <person name="Bekaert M."/>
        </authorList>
    </citation>
    <scope>NUCLEOTIDE SEQUENCE</scope>
    <source>
        <strain evidence="2">Farmed</strain>
    </source>
</reference>
<dbReference type="EMBL" id="CAHIKZ030003559">
    <property type="protein sequence ID" value="CAE1301767.1"/>
    <property type="molecule type" value="Genomic_DNA"/>
</dbReference>
<accession>A0A812DJ66</accession>
<evidence type="ECO:0000313" key="2">
    <source>
        <dbReference type="EMBL" id="CAE1301767.1"/>
    </source>
</evidence>